<dbReference type="InterPro" id="IPR027417">
    <property type="entry name" value="P-loop_NTPase"/>
</dbReference>
<evidence type="ECO:0000256" key="6">
    <source>
        <dbReference type="PROSITE-ProRule" id="PRU00782"/>
    </source>
</evidence>
<dbReference type="InterPro" id="IPR036961">
    <property type="entry name" value="Kinesin_motor_dom_sf"/>
</dbReference>
<evidence type="ECO:0000256" key="4">
    <source>
        <dbReference type="ARBA" id="ARBA00023175"/>
    </source>
</evidence>
<dbReference type="Gene3D" id="3.40.850.10">
    <property type="entry name" value="Kinesin motor domain"/>
    <property type="match status" value="1"/>
</dbReference>
<dbReference type="EMBL" id="JAMYWD010000008">
    <property type="protein sequence ID" value="KAJ4962630.1"/>
    <property type="molecule type" value="Genomic_DNA"/>
</dbReference>
<dbReference type="GO" id="GO:0005524">
    <property type="term" value="F:ATP binding"/>
    <property type="evidence" value="ECO:0007669"/>
    <property type="project" value="UniProtKB-KW"/>
</dbReference>
<dbReference type="Proteomes" id="UP001141806">
    <property type="component" value="Unassembled WGS sequence"/>
</dbReference>
<dbReference type="GO" id="GO:0007015">
    <property type="term" value="P:actin filament organization"/>
    <property type="evidence" value="ECO:0007669"/>
    <property type="project" value="TreeGrafter"/>
</dbReference>
<evidence type="ECO:0000256" key="3">
    <source>
        <dbReference type="ARBA" id="ARBA00023123"/>
    </source>
</evidence>
<dbReference type="PANTHER" id="PTHR13140:SF836">
    <property type="entry name" value="MYOSIN-6"/>
    <property type="match status" value="1"/>
</dbReference>
<dbReference type="Pfam" id="PF00063">
    <property type="entry name" value="Myosin_head"/>
    <property type="match status" value="1"/>
</dbReference>
<dbReference type="InterPro" id="IPR001609">
    <property type="entry name" value="Myosin_head_motor_dom-like"/>
</dbReference>
<comment type="caution">
    <text evidence="8">The sequence shown here is derived from an EMBL/GenBank/DDBJ whole genome shotgun (WGS) entry which is preliminary data.</text>
</comment>
<dbReference type="PANTHER" id="PTHR13140">
    <property type="entry name" value="MYOSIN"/>
    <property type="match status" value="1"/>
</dbReference>
<evidence type="ECO:0000313" key="9">
    <source>
        <dbReference type="Proteomes" id="UP001141806"/>
    </source>
</evidence>
<dbReference type="OrthoDB" id="6108017at2759"/>
<comment type="caution">
    <text evidence="6">Lacks conserved residue(s) required for the propagation of feature annotation.</text>
</comment>
<sequence>MEESVLQVNNLCEHTIPQVELLESKNCGVNELCSDLSSSIQEPGGIIAFLDEACVLLSQGCSLLWLESSRSSKFSSIGSRFKQQMQTLVETLNATEPHHICCLKPNNLLKAAIFENSNALLQQLRCGGVMEAMRISCAGFSPRRTFENDEMRDNDCSLADCKFLRKCSRINTKPHGNCMEQASLLNSS</sequence>
<gene>
    <name evidence="8" type="ORF">NE237_022569</name>
</gene>
<reference evidence="8" key="1">
    <citation type="journal article" date="2023" name="Plant J.">
        <title>The genome of the king protea, Protea cynaroides.</title>
        <authorList>
            <person name="Chang J."/>
            <person name="Duong T.A."/>
            <person name="Schoeman C."/>
            <person name="Ma X."/>
            <person name="Roodt D."/>
            <person name="Barker N."/>
            <person name="Li Z."/>
            <person name="Van de Peer Y."/>
            <person name="Mizrachi E."/>
        </authorList>
    </citation>
    <scope>NUCLEOTIDE SEQUENCE</scope>
    <source>
        <tissue evidence="8">Young leaves</tissue>
    </source>
</reference>
<feature type="domain" description="Myosin motor" evidence="7">
    <location>
        <begin position="1"/>
        <end position="188"/>
    </location>
</feature>
<keyword evidence="3 6" id="KW-0518">Myosin</keyword>
<evidence type="ECO:0000256" key="2">
    <source>
        <dbReference type="ARBA" id="ARBA00022840"/>
    </source>
</evidence>
<evidence type="ECO:0000256" key="1">
    <source>
        <dbReference type="ARBA" id="ARBA00022741"/>
    </source>
</evidence>
<keyword evidence="1" id="KW-0547">Nucleotide-binding</keyword>
<dbReference type="GO" id="GO:0005737">
    <property type="term" value="C:cytoplasm"/>
    <property type="evidence" value="ECO:0007669"/>
    <property type="project" value="TreeGrafter"/>
</dbReference>
<dbReference type="AlphaFoldDB" id="A0A9Q0K5E6"/>
<name>A0A9Q0K5E6_9MAGN</name>
<proteinExistence type="inferred from homology"/>
<dbReference type="GO" id="GO:0016459">
    <property type="term" value="C:myosin complex"/>
    <property type="evidence" value="ECO:0007669"/>
    <property type="project" value="UniProtKB-KW"/>
</dbReference>
<evidence type="ECO:0000256" key="5">
    <source>
        <dbReference type="ARBA" id="ARBA00023203"/>
    </source>
</evidence>
<dbReference type="GO" id="GO:0051015">
    <property type="term" value="F:actin filament binding"/>
    <property type="evidence" value="ECO:0007669"/>
    <property type="project" value="TreeGrafter"/>
</dbReference>
<evidence type="ECO:0000259" key="7">
    <source>
        <dbReference type="PROSITE" id="PS51456"/>
    </source>
</evidence>
<keyword evidence="5 6" id="KW-0009">Actin-binding</keyword>
<dbReference type="SUPFAM" id="SSF52540">
    <property type="entry name" value="P-loop containing nucleoside triphosphate hydrolases"/>
    <property type="match status" value="1"/>
</dbReference>
<keyword evidence="9" id="KW-1185">Reference proteome</keyword>
<keyword evidence="2" id="KW-0067">ATP-binding</keyword>
<keyword evidence="4" id="KW-0505">Motor protein</keyword>
<dbReference type="PROSITE" id="PS51456">
    <property type="entry name" value="MYOSIN_MOTOR"/>
    <property type="match status" value="1"/>
</dbReference>
<dbReference type="GO" id="GO:0000146">
    <property type="term" value="F:microfilament motor activity"/>
    <property type="evidence" value="ECO:0007669"/>
    <property type="project" value="TreeGrafter"/>
</dbReference>
<accession>A0A9Q0K5E6</accession>
<comment type="similarity">
    <text evidence="6">Belongs to the TRAFAC class myosin-kinesin ATPase superfamily. Myosin family.</text>
</comment>
<organism evidence="8 9">
    <name type="scientific">Protea cynaroides</name>
    <dbReference type="NCBI Taxonomy" id="273540"/>
    <lineage>
        <taxon>Eukaryota</taxon>
        <taxon>Viridiplantae</taxon>
        <taxon>Streptophyta</taxon>
        <taxon>Embryophyta</taxon>
        <taxon>Tracheophyta</taxon>
        <taxon>Spermatophyta</taxon>
        <taxon>Magnoliopsida</taxon>
        <taxon>Proteales</taxon>
        <taxon>Proteaceae</taxon>
        <taxon>Protea</taxon>
    </lineage>
</organism>
<evidence type="ECO:0000313" key="8">
    <source>
        <dbReference type="EMBL" id="KAJ4962630.1"/>
    </source>
</evidence>
<dbReference type="GO" id="GO:0016020">
    <property type="term" value="C:membrane"/>
    <property type="evidence" value="ECO:0007669"/>
    <property type="project" value="TreeGrafter"/>
</dbReference>
<protein>
    <recommendedName>
        <fullName evidence="7">Myosin motor domain-containing protein</fullName>
    </recommendedName>
</protein>